<dbReference type="RefSeq" id="WP_116240698.1">
    <property type="nucleotide sequence ID" value="NZ_QUAB01000013.1"/>
</dbReference>
<comment type="caution">
    <text evidence="6">The sequence shown here is derived from an EMBL/GenBank/DDBJ whole genome shotgun (WGS) entry which is preliminary data.</text>
</comment>
<feature type="domain" description="Glycosyl transferase family 1" evidence="4">
    <location>
        <begin position="199"/>
        <end position="335"/>
    </location>
</feature>
<dbReference type="EMBL" id="QUAB01000013">
    <property type="protein sequence ID" value="REJ08016.1"/>
    <property type="molecule type" value="Genomic_DNA"/>
</dbReference>
<dbReference type="InterPro" id="IPR028098">
    <property type="entry name" value="Glyco_trans_4-like_N"/>
</dbReference>
<evidence type="ECO:0000313" key="6">
    <source>
        <dbReference type="EMBL" id="REJ08016.1"/>
    </source>
</evidence>
<dbReference type="Pfam" id="PF00534">
    <property type="entry name" value="Glycos_transf_1"/>
    <property type="match status" value="1"/>
</dbReference>
<evidence type="ECO:0000259" key="4">
    <source>
        <dbReference type="Pfam" id="PF00534"/>
    </source>
</evidence>
<evidence type="ECO:0000259" key="5">
    <source>
        <dbReference type="Pfam" id="PF13439"/>
    </source>
</evidence>
<name>A0A371NXJ1_9MICO</name>
<dbReference type="GO" id="GO:0016757">
    <property type="term" value="F:glycosyltransferase activity"/>
    <property type="evidence" value="ECO:0007669"/>
    <property type="project" value="UniProtKB-KW"/>
</dbReference>
<organism evidence="6 7">
    <name type="scientific">Microbacterium bovistercoris</name>
    <dbReference type="NCBI Taxonomy" id="2293570"/>
    <lineage>
        <taxon>Bacteria</taxon>
        <taxon>Bacillati</taxon>
        <taxon>Actinomycetota</taxon>
        <taxon>Actinomycetes</taxon>
        <taxon>Micrococcales</taxon>
        <taxon>Microbacteriaceae</taxon>
        <taxon>Microbacterium</taxon>
    </lineage>
</organism>
<gene>
    <name evidence="6" type="ORF">DY023_01770</name>
</gene>
<dbReference type="SUPFAM" id="SSF53756">
    <property type="entry name" value="UDP-Glycosyltransferase/glycogen phosphorylase"/>
    <property type="match status" value="1"/>
</dbReference>
<keyword evidence="3 6" id="KW-0808">Transferase</keyword>
<dbReference type="InterPro" id="IPR001296">
    <property type="entry name" value="Glyco_trans_1"/>
</dbReference>
<dbReference type="AlphaFoldDB" id="A0A371NXJ1"/>
<accession>A0A371NXJ1</accession>
<dbReference type="OrthoDB" id="9801573at2"/>
<reference evidence="6 7" key="1">
    <citation type="submission" date="2018-08" db="EMBL/GenBank/DDBJ databases">
        <title>Isolation, diversity and antifungal activity of Actinobacteria from cow dung.</title>
        <authorList>
            <person name="Ling L."/>
        </authorList>
    </citation>
    <scope>NUCLEOTIDE SEQUENCE [LARGE SCALE GENOMIC DNA]</scope>
    <source>
        <strain evidence="6 7">NEAU-LLE</strain>
    </source>
</reference>
<keyword evidence="2" id="KW-0328">Glycosyltransferase</keyword>
<dbReference type="PANTHER" id="PTHR45947:SF3">
    <property type="entry name" value="SULFOQUINOVOSYL TRANSFERASE SQD2"/>
    <property type="match status" value="1"/>
</dbReference>
<evidence type="ECO:0000256" key="2">
    <source>
        <dbReference type="ARBA" id="ARBA00022676"/>
    </source>
</evidence>
<protein>
    <recommendedName>
        <fullName evidence="1">D-inositol 3-phosphate glycosyltransferase</fullName>
    </recommendedName>
</protein>
<dbReference type="Pfam" id="PF13439">
    <property type="entry name" value="Glyco_transf_4"/>
    <property type="match status" value="1"/>
</dbReference>
<dbReference type="PANTHER" id="PTHR45947">
    <property type="entry name" value="SULFOQUINOVOSYL TRANSFERASE SQD2"/>
    <property type="match status" value="1"/>
</dbReference>
<feature type="domain" description="Glycosyltransferase subfamily 4-like N-terminal" evidence="5">
    <location>
        <begin position="13"/>
        <end position="179"/>
    </location>
</feature>
<evidence type="ECO:0000256" key="3">
    <source>
        <dbReference type="ARBA" id="ARBA00022679"/>
    </source>
</evidence>
<sequence length="361" mass="39726">MTGVIVHEWLERYGGAENVVERLTALYPDAAVHALWNDAPERFPGVGETWLARTPLRRRKALALPLEPATWRHLGRSEAEWILCSSHLFAHHARFSGPARQAPKFVYVHTPARYVWSPELDERGRSLPVRLASPPLRAIDRRRAAEAHSVVGNSAAVRDRIRRHWGVDAGVIHPPVDVDAFTGEYELSEQDAAVLAALPSEFLLGASRFVSYKRLDLVIRAGLAAGLPVVLAGDGPEREALGRLAAELGVETHFVPRPSHPLLVALFRRSAAFVFPAVEDFGIMPVEAMATGTPVIARDVGGTAETVLDGVSGALLSEFDADAVREAVQRVRELDPRAVVARAREFDATVFDRRIREWLPS</sequence>
<evidence type="ECO:0000313" key="7">
    <source>
        <dbReference type="Proteomes" id="UP000262172"/>
    </source>
</evidence>
<evidence type="ECO:0000256" key="1">
    <source>
        <dbReference type="ARBA" id="ARBA00021292"/>
    </source>
</evidence>
<proteinExistence type="predicted"/>
<dbReference type="GO" id="GO:1901137">
    <property type="term" value="P:carbohydrate derivative biosynthetic process"/>
    <property type="evidence" value="ECO:0007669"/>
    <property type="project" value="UniProtKB-ARBA"/>
</dbReference>
<dbReference type="InterPro" id="IPR050194">
    <property type="entry name" value="Glycosyltransferase_grp1"/>
</dbReference>
<dbReference type="Proteomes" id="UP000262172">
    <property type="component" value="Unassembled WGS sequence"/>
</dbReference>
<keyword evidence="7" id="KW-1185">Reference proteome</keyword>
<dbReference type="Gene3D" id="3.40.50.2000">
    <property type="entry name" value="Glycogen Phosphorylase B"/>
    <property type="match status" value="2"/>
</dbReference>